<keyword evidence="8" id="KW-1185">Reference proteome</keyword>
<accession>A0A3B4ATE3</accession>
<sequence length="205" mass="23163">MDEYKKAEYQEGDVIYFCCDPGFTTGLNTTYICTEHGWRAATIGQCIGELRVQYSVSQTGGHERLVKRMSGLFPSCRSVSLSDSQSCGPPPFLENGDFIVYSHNSQIKYQCHSMYTMEGEPYKTCLNGEWTGEIKCLKPCTVNPDLMGLHNIRFKFASVQKLYSLHNDHITFTCIDGTYPVGSEGMRRICEDGVMRLPTCTQEQK</sequence>
<feature type="disulfide bond" evidence="5">
    <location>
        <begin position="19"/>
        <end position="46"/>
    </location>
</feature>
<evidence type="ECO:0000313" key="8">
    <source>
        <dbReference type="Proteomes" id="UP000261520"/>
    </source>
</evidence>
<protein>
    <recommendedName>
        <fullName evidence="6">Sushi domain-containing protein</fullName>
    </recommendedName>
</protein>
<evidence type="ECO:0000313" key="7">
    <source>
        <dbReference type="Ensembl" id="ENSPMGP00000019869.1"/>
    </source>
</evidence>
<organism evidence="7 8">
    <name type="scientific">Periophthalmus magnuspinnatus</name>
    <dbReference type="NCBI Taxonomy" id="409849"/>
    <lineage>
        <taxon>Eukaryota</taxon>
        <taxon>Metazoa</taxon>
        <taxon>Chordata</taxon>
        <taxon>Craniata</taxon>
        <taxon>Vertebrata</taxon>
        <taxon>Euteleostomi</taxon>
        <taxon>Actinopterygii</taxon>
        <taxon>Neopterygii</taxon>
        <taxon>Teleostei</taxon>
        <taxon>Neoteleostei</taxon>
        <taxon>Acanthomorphata</taxon>
        <taxon>Gobiaria</taxon>
        <taxon>Gobiiformes</taxon>
        <taxon>Gobioidei</taxon>
        <taxon>Gobiidae</taxon>
        <taxon>Oxudercinae</taxon>
        <taxon>Periophthalmus</taxon>
    </lineage>
</organism>
<proteinExistence type="predicted"/>
<keyword evidence="2 5" id="KW-0768">Sushi</keyword>
<dbReference type="Pfam" id="PF00084">
    <property type="entry name" value="Sushi"/>
    <property type="match status" value="2"/>
</dbReference>
<dbReference type="PANTHER" id="PTHR45785:SF2">
    <property type="entry name" value="COMPLEMENT FACTOR H-RELATED"/>
    <property type="match status" value="1"/>
</dbReference>
<dbReference type="InterPro" id="IPR000436">
    <property type="entry name" value="Sushi_SCR_CCP_dom"/>
</dbReference>
<dbReference type="SMART" id="SM00032">
    <property type="entry name" value="CCP"/>
    <property type="match status" value="3"/>
</dbReference>
<comment type="caution">
    <text evidence="5">Lacks conserved residue(s) required for the propagation of feature annotation.</text>
</comment>
<dbReference type="AlphaFoldDB" id="A0A3B4ATE3"/>
<comment type="subcellular location">
    <subcellularLocation>
        <location evidence="1">Virion</location>
    </subcellularLocation>
</comment>
<reference evidence="7" key="1">
    <citation type="submission" date="2025-08" db="UniProtKB">
        <authorList>
            <consortium name="Ensembl"/>
        </authorList>
    </citation>
    <scope>IDENTIFICATION</scope>
</reference>
<reference evidence="7" key="2">
    <citation type="submission" date="2025-09" db="UniProtKB">
        <authorList>
            <consortium name="Ensembl"/>
        </authorList>
    </citation>
    <scope>IDENTIFICATION</scope>
</reference>
<evidence type="ECO:0000256" key="1">
    <source>
        <dbReference type="ARBA" id="ARBA00004328"/>
    </source>
</evidence>
<evidence type="ECO:0000256" key="5">
    <source>
        <dbReference type="PROSITE-ProRule" id="PRU00302"/>
    </source>
</evidence>
<dbReference type="Ensembl" id="ENSPMGT00000021175.1">
    <property type="protein sequence ID" value="ENSPMGP00000019869.1"/>
    <property type="gene ID" value="ENSPMGG00000016094.1"/>
</dbReference>
<feature type="domain" description="Sushi" evidence="6">
    <location>
        <begin position="1"/>
        <end position="48"/>
    </location>
</feature>
<dbReference type="SUPFAM" id="SSF57535">
    <property type="entry name" value="Complement control module/SCR domain"/>
    <property type="match status" value="3"/>
</dbReference>
<dbReference type="PROSITE" id="PS50923">
    <property type="entry name" value="SUSHI"/>
    <property type="match status" value="2"/>
</dbReference>
<dbReference type="STRING" id="409849.ENSPMGP00000019869"/>
<evidence type="ECO:0000256" key="3">
    <source>
        <dbReference type="ARBA" id="ARBA00022729"/>
    </source>
</evidence>
<dbReference type="Proteomes" id="UP000261520">
    <property type="component" value="Unplaced"/>
</dbReference>
<keyword evidence="3" id="KW-0732">Signal</keyword>
<name>A0A3B4ATE3_9GOBI</name>
<dbReference type="InterPro" id="IPR051503">
    <property type="entry name" value="ComplSys_Reg/VirEntry_Med"/>
</dbReference>
<dbReference type="Gene3D" id="2.10.70.10">
    <property type="entry name" value="Complement Module, domain 1"/>
    <property type="match status" value="3"/>
</dbReference>
<evidence type="ECO:0000256" key="4">
    <source>
        <dbReference type="ARBA" id="ARBA00023157"/>
    </source>
</evidence>
<dbReference type="PANTHER" id="PTHR45785">
    <property type="entry name" value="COMPLEMENT FACTOR H-RELATED"/>
    <property type="match status" value="1"/>
</dbReference>
<dbReference type="CDD" id="cd00033">
    <property type="entry name" value="CCP"/>
    <property type="match status" value="1"/>
</dbReference>
<evidence type="ECO:0000259" key="6">
    <source>
        <dbReference type="PROSITE" id="PS50923"/>
    </source>
</evidence>
<keyword evidence="4 5" id="KW-1015">Disulfide bond</keyword>
<dbReference type="InterPro" id="IPR035976">
    <property type="entry name" value="Sushi/SCR/CCP_sf"/>
</dbReference>
<feature type="domain" description="Sushi" evidence="6">
    <location>
        <begin position="85"/>
        <end position="138"/>
    </location>
</feature>
<evidence type="ECO:0000256" key="2">
    <source>
        <dbReference type="ARBA" id="ARBA00022659"/>
    </source>
</evidence>